<keyword evidence="5" id="KW-0460">Magnesium</keyword>
<keyword evidence="9" id="KW-1185">Reference proteome</keyword>
<dbReference type="GO" id="GO:0046872">
    <property type="term" value="F:metal ion binding"/>
    <property type="evidence" value="ECO:0007669"/>
    <property type="project" value="UniProtKB-KW"/>
</dbReference>
<evidence type="ECO:0000256" key="5">
    <source>
        <dbReference type="ARBA" id="ARBA00022842"/>
    </source>
</evidence>
<keyword evidence="6" id="KW-0414">Isoprene biosynthesis</keyword>
<gene>
    <name evidence="8" type="ORF">C7381_10676</name>
</gene>
<comment type="similarity">
    <text evidence="2 7">Belongs to the FPP/GGPP synthase family.</text>
</comment>
<keyword evidence="4" id="KW-0479">Metal-binding</keyword>
<name>A0A2U1E2N0_9FIRM</name>
<dbReference type="PANTHER" id="PTHR43281">
    <property type="entry name" value="FARNESYL DIPHOSPHATE SYNTHASE"/>
    <property type="match status" value="1"/>
</dbReference>
<accession>A0A2U1E2N0</accession>
<evidence type="ECO:0000256" key="1">
    <source>
        <dbReference type="ARBA" id="ARBA00001946"/>
    </source>
</evidence>
<comment type="caution">
    <text evidence="8">The sequence shown here is derived from an EMBL/GenBank/DDBJ whole genome shotgun (WGS) entry which is preliminary data.</text>
</comment>
<dbReference type="PROSITE" id="PS00723">
    <property type="entry name" value="POLYPRENYL_SYNTHASE_1"/>
    <property type="match status" value="1"/>
</dbReference>
<dbReference type="SUPFAM" id="SSF48576">
    <property type="entry name" value="Terpenoid synthases"/>
    <property type="match status" value="1"/>
</dbReference>
<evidence type="ECO:0000256" key="6">
    <source>
        <dbReference type="ARBA" id="ARBA00023229"/>
    </source>
</evidence>
<dbReference type="PROSITE" id="PS00444">
    <property type="entry name" value="POLYPRENYL_SYNTHASE_2"/>
    <property type="match status" value="1"/>
</dbReference>
<dbReference type="Proteomes" id="UP000245793">
    <property type="component" value="Unassembled WGS sequence"/>
</dbReference>
<organism evidence="8 9">
    <name type="scientific">Ezakiella coagulans</name>
    <dbReference type="NCBI Taxonomy" id="46507"/>
    <lineage>
        <taxon>Bacteria</taxon>
        <taxon>Bacillati</taxon>
        <taxon>Bacillota</taxon>
        <taxon>Tissierellia</taxon>
        <taxon>Ezakiella</taxon>
    </lineage>
</organism>
<dbReference type="Gene3D" id="1.10.600.10">
    <property type="entry name" value="Farnesyl Diphosphate Synthase"/>
    <property type="match status" value="1"/>
</dbReference>
<evidence type="ECO:0000256" key="3">
    <source>
        <dbReference type="ARBA" id="ARBA00022679"/>
    </source>
</evidence>
<dbReference type="Pfam" id="PF00348">
    <property type="entry name" value="polyprenyl_synt"/>
    <property type="match status" value="1"/>
</dbReference>
<evidence type="ECO:0000313" key="9">
    <source>
        <dbReference type="Proteomes" id="UP000245793"/>
    </source>
</evidence>
<dbReference type="InterPro" id="IPR008949">
    <property type="entry name" value="Isoprenoid_synthase_dom_sf"/>
</dbReference>
<dbReference type="InterPro" id="IPR000092">
    <property type="entry name" value="Polyprenyl_synt"/>
</dbReference>
<reference evidence="8 9" key="1">
    <citation type="submission" date="2018-04" db="EMBL/GenBank/DDBJ databases">
        <title>Genomic Encyclopedia of Type Strains, Phase IV (KMG-IV): sequencing the most valuable type-strain genomes for metagenomic binning, comparative biology and taxonomic classification.</title>
        <authorList>
            <person name="Goeker M."/>
        </authorList>
    </citation>
    <scope>NUCLEOTIDE SEQUENCE [LARGE SCALE GENOMIC DNA]</scope>
    <source>
        <strain evidence="8 9">DSM 20705</strain>
    </source>
</reference>
<dbReference type="GO" id="GO:0004659">
    <property type="term" value="F:prenyltransferase activity"/>
    <property type="evidence" value="ECO:0007669"/>
    <property type="project" value="InterPro"/>
</dbReference>
<protein>
    <submittedName>
        <fullName evidence="8">Farnesyl-diphosphate synthase</fullName>
    </submittedName>
</protein>
<dbReference type="RefSeq" id="WP_165803612.1">
    <property type="nucleotide sequence ID" value="NZ_QEKV01000006.1"/>
</dbReference>
<dbReference type="InterPro" id="IPR033749">
    <property type="entry name" value="Polyprenyl_synt_CS"/>
</dbReference>
<evidence type="ECO:0000256" key="4">
    <source>
        <dbReference type="ARBA" id="ARBA00022723"/>
    </source>
</evidence>
<evidence type="ECO:0000256" key="2">
    <source>
        <dbReference type="ARBA" id="ARBA00006706"/>
    </source>
</evidence>
<dbReference type="AlphaFoldDB" id="A0A2U1E2N0"/>
<keyword evidence="3 7" id="KW-0808">Transferase</keyword>
<dbReference type="GO" id="GO:0008299">
    <property type="term" value="P:isoprenoid biosynthetic process"/>
    <property type="evidence" value="ECO:0007669"/>
    <property type="project" value="UniProtKB-KW"/>
</dbReference>
<sequence>MNKVILKYSSNIESFESYLQKYIDSKEYLSRELKDSVSYSIFRGGKRIRPIFTFLTAQSLKVEPVKIYHFASVIELIHNYSLVHDDLPEMDNDDYRRGKESTHKKYGNMIGLLAGDALLSLASEMAFDDDFNSGKNEKIDAYKFVFNMAGASGMIDGQAFESRAENVNDYKNVIIKKTANLFRASITGTAKYLGTVRETIDKLDELALLIGESFQILDDFMDHENDEFYKKHNINIINLINEKKTHIEALLKDLSNEIDTSYFDELVNYLFSEEYIKNEA</sequence>
<evidence type="ECO:0000256" key="7">
    <source>
        <dbReference type="RuleBase" id="RU004466"/>
    </source>
</evidence>
<proteinExistence type="inferred from homology"/>
<dbReference type="PANTHER" id="PTHR43281:SF1">
    <property type="entry name" value="FARNESYL DIPHOSPHATE SYNTHASE"/>
    <property type="match status" value="1"/>
</dbReference>
<dbReference type="SFLD" id="SFLDS00005">
    <property type="entry name" value="Isoprenoid_Synthase_Type_I"/>
    <property type="match status" value="1"/>
</dbReference>
<dbReference type="EMBL" id="QEKV01000006">
    <property type="protein sequence ID" value="PVY94203.1"/>
    <property type="molecule type" value="Genomic_DNA"/>
</dbReference>
<comment type="cofactor">
    <cofactor evidence="1">
        <name>Mg(2+)</name>
        <dbReference type="ChEBI" id="CHEBI:18420"/>
    </cofactor>
</comment>
<evidence type="ECO:0000313" key="8">
    <source>
        <dbReference type="EMBL" id="PVY94203.1"/>
    </source>
</evidence>